<reference evidence="3" key="1">
    <citation type="journal article" date="2021" name="PeerJ">
        <title>Extensive microbial diversity within the chicken gut microbiome revealed by metagenomics and culture.</title>
        <authorList>
            <person name="Gilroy R."/>
            <person name="Ravi A."/>
            <person name="Getino M."/>
            <person name="Pursley I."/>
            <person name="Horton D.L."/>
            <person name="Alikhan N.F."/>
            <person name="Baker D."/>
            <person name="Gharbi K."/>
            <person name="Hall N."/>
            <person name="Watson M."/>
            <person name="Adriaenssens E.M."/>
            <person name="Foster-Nyarko E."/>
            <person name="Jarju S."/>
            <person name="Secka A."/>
            <person name="Antonio M."/>
            <person name="Oren A."/>
            <person name="Chaudhuri R.R."/>
            <person name="La Ragione R."/>
            <person name="Hildebrand F."/>
            <person name="Pallen M.J."/>
        </authorList>
    </citation>
    <scope>NUCLEOTIDE SEQUENCE</scope>
    <source>
        <strain evidence="3">ChiGjej1B1-98</strain>
    </source>
</reference>
<accession>A0A9D2CB01</accession>
<proteinExistence type="predicted"/>
<evidence type="ECO:0000259" key="2">
    <source>
        <dbReference type="Pfam" id="PF03070"/>
    </source>
</evidence>
<evidence type="ECO:0000313" key="3">
    <source>
        <dbReference type="EMBL" id="HIY66980.1"/>
    </source>
</evidence>
<evidence type="ECO:0000313" key="4">
    <source>
        <dbReference type="Proteomes" id="UP000824005"/>
    </source>
</evidence>
<sequence length="229" mass="25286">MTNTLQDTAEQPSLFERLRAAAGTDWADYTEHDFVTKLGDGSLPLPAFQDYLVQDYLFLLQFARANALAVYKSRGLADMQRASDALGTTLHETRLHIGMAERWGVSPAELEQTEEKQATVAYTRYVLDTAMTGDLLDLHTALAPCTIGYAEIGSALAPALAQEPEHPYREWIAAYAGDEYQTAAAASVASLDAHAEGLLTQRRLDALIEIFRTATTLETAFWQQSLEIR</sequence>
<feature type="domain" description="Thiaminase-2/PQQC" evidence="2">
    <location>
        <begin position="26"/>
        <end position="226"/>
    </location>
</feature>
<dbReference type="PANTHER" id="PTHR43198:SF2">
    <property type="entry name" value="SI:CH1073-67J19.1-RELATED"/>
    <property type="match status" value="1"/>
</dbReference>
<dbReference type="InterPro" id="IPR016084">
    <property type="entry name" value="Haem_Oase-like_multi-hlx"/>
</dbReference>
<gene>
    <name evidence="3" type="ORF">H9830_11970</name>
</gene>
<evidence type="ECO:0000256" key="1">
    <source>
        <dbReference type="ARBA" id="ARBA00004948"/>
    </source>
</evidence>
<reference evidence="3" key="2">
    <citation type="submission" date="2021-04" db="EMBL/GenBank/DDBJ databases">
        <authorList>
            <person name="Gilroy R."/>
        </authorList>
    </citation>
    <scope>NUCLEOTIDE SEQUENCE</scope>
    <source>
        <strain evidence="3">ChiGjej1B1-98</strain>
    </source>
</reference>
<protein>
    <submittedName>
        <fullName evidence="3">TenA family protein</fullName>
    </submittedName>
</protein>
<dbReference type="Pfam" id="PF03070">
    <property type="entry name" value="TENA_THI-4"/>
    <property type="match status" value="1"/>
</dbReference>
<dbReference type="Gene3D" id="1.20.910.10">
    <property type="entry name" value="Heme oxygenase-like"/>
    <property type="match status" value="1"/>
</dbReference>
<comment type="caution">
    <text evidence="3">The sequence shown here is derived from an EMBL/GenBank/DDBJ whole genome shotgun (WGS) entry which is preliminary data.</text>
</comment>
<dbReference type="CDD" id="cd19367">
    <property type="entry name" value="TenA_C_ScTHI20-like"/>
    <property type="match status" value="1"/>
</dbReference>
<dbReference type="PANTHER" id="PTHR43198">
    <property type="entry name" value="BIFUNCTIONAL TH2 PROTEIN"/>
    <property type="match status" value="1"/>
</dbReference>
<dbReference type="SUPFAM" id="SSF48613">
    <property type="entry name" value="Heme oxygenase-like"/>
    <property type="match status" value="1"/>
</dbReference>
<dbReference type="InterPro" id="IPR050967">
    <property type="entry name" value="Thiamine_Salvage_TenA"/>
</dbReference>
<comment type="pathway">
    <text evidence="1">Cofactor biosynthesis; thiamine diphosphate biosynthesis.</text>
</comment>
<dbReference type="InterPro" id="IPR004305">
    <property type="entry name" value="Thiaminase-2/PQQC"/>
</dbReference>
<dbReference type="AlphaFoldDB" id="A0A9D2CB01"/>
<organism evidence="3 4">
    <name type="scientific">Candidatus Agrococcus pullicola</name>
    <dbReference type="NCBI Taxonomy" id="2838429"/>
    <lineage>
        <taxon>Bacteria</taxon>
        <taxon>Bacillati</taxon>
        <taxon>Actinomycetota</taxon>
        <taxon>Actinomycetes</taxon>
        <taxon>Micrococcales</taxon>
        <taxon>Microbacteriaceae</taxon>
        <taxon>Agrococcus</taxon>
    </lineage>
</organism>
<dbReference type="EMBL" id="DXDC01000361">
    <property type="protein sequence ID" value="HIY66980.1"/>
    <property type="molecule type" value="Genomic_DNA"/>
</dbReference>
<dbReference type="GO" id="GO:0005829">
    <property type="term" value="C:cytosol"/>
    <property type="evidence" value="ECO:0007669"/>
    <property type="project" value="TreeGrafter"/>
</dbReference>
<dbReference type="Proteomes" id="UP000824005">
    <property type="component" value="Unassembled WGS sequence"/>
</dbReference>
<name>A0A9D2CB01_9MICO</name>